<keyword evidence="2" id="KW-1185">Reference proteome</keyword>
<evidence type="ECO:0000313" key="1">
    <source>
        <dbReference type="EMBL" id="KAH6937954.1"/>
    </source>
</evidence>
<dbReference type="Proteomes" id="UP000821845">
    <property type="component" value="Chromosome 2"/>
</dbReference>
<dbReference type="EMBL" id="CM023482">
    <property type="protein sequence ID" value="KAH6937954.1"/>
    <property type="molecule type" value="Genomic_DNA"/>
</dbReference>
<name>A0ACB7SVY2_HYAAI</name>
<accession>A0ACB7SVY2</accession>
<organism evidence="1 2">
    <name type="scientific">Hyalomma asiaticum</name>
    <name type="common">Tick</name>
    <dbReference type="NCBI Taxonomy" id="266040"/>
    <lineage>
        <taxon>Eukaryota</taxon>
        <taxon>Metazoa</taxon>
        <taxon>Ecdysozoa</taxon>
        <taxon>Arthropoda</taxon>
        <taxon>Chelicerata</taxon>
        <taxon>Arachnida</taxon>
        <taxon>Acari</taxon>
        <taxon>Parasitiformes</taxon>
        <taxon>Ixodida</taxon>
        <taxon>Ixodoidea</taxon>
        <taxon>Ixodidae</taxon>
        <taxon>Hyalomminae</taxon>
        <taxon>Hyalomma</taxon>
    </lineage>
</organism>
<proteinExistence type="predicted"/>
<evidence type="ECO:0000313" key="2">
    <source>
        <dbReference type="Proteomes" id="UP000821845"/>
    </source>
</evidence>
<sequence>MTSRGFRCIITPFRRLILCAETRKEMEDWISALKSVCNKDFYEGTEHQQDFLSGQHNWYVTSHARPTYCNVCKEALSGVTSHGLSCEGALSPAMAAANVVTGYDPASNQVLSMEISSSAKTMPSEDEYLDDMVRLWQRKQAKFKSASQQQRDAAADRHSPAVQGTPARHPSGGASTSSPSSQPAKQRKWRPRQTPRLSRDDYIVVVKPRVPCELRTLVPADRAGDAIRRYLGDRTTTQIQVWPIWEQNILVCSTTIMPMAQRLLGDFQLQVGDQQLPVRGHAKAPGDTCKGVININPAESPEKIKSELHWPRGTILAVRKLGDSAAAVVTFEGTKLPRFLFYHCVATYIRPYKKTVPVCTKCGTIGHRPPECPHPAPTQCAKCGTPAPAGLTAHDCNPKCLLCHGAHETGTSGCAAKYRKRKQHSTSPRGTTSSSQPDNGTNLHQSGPPFHADTQAFPPLVAPTAVPQVSSWAGTAASKPLSPPSVDPPSPELVALRQHVAELQRQNSLLSKQLELLNKQLQPQQQCTARPSGIATPVQAATPATSKLSPRAKSTPIKPPAPAAMCTPAVGTGAASTPAALEAPGAPQVLLPANPTPPSEERAPCIEERLTRVEASINHLLTSFSVQRIVVEVTQAIQAWAITQFQPKASRSRSSSVSSAGTAPRRRRKVATTTPPSDNPASVPLPASEDSEQNMEDQI</sequence>
<gene>
    <name evidence="1" type="ORF">HPB50_005466</name>
</gene>
<protein>
    <submittedName>
        <fullName evidence="1">Uncharacterized protein</fullName>
    </submittedName>
</protein>
<reference evidence="1" key="1">
    <citation type="submission" date="2020-05" db="EMBL/GenBank/DDBJ databases">
        <title>Large-scale comparative analyses of tick genomes elucidate their genetic diversity and vector capacities.</title>
        <authorList>
            <person name="Jia N."/>
            <person name="Wang J."/>
            <person name="Shi W."/>
            <person name="Du L."/>
            <person name="Sun Y."/>
            <person name="Zhan W."/>
            <person name="Jiang J."/>
            <person name="Wang Q."/>
            <person name="Zhang B."/>
            <person name="Ji P."/>
            <person name="Sakyi L.B."/>
            <person name="Cui X."/>
            <person name="Yuan T."/>
            <person name="Jiang B."/>
            <person name="Yang W."/>
            <person name="Lam T.T.-Y."/>
            <person name="Chang Q."/>
            <person name="Ding S."/>
            <person name="Wang X."/>
            <person name="Zhu J."/>
            <person name="Ruan X."/>
            <person name="Zhao L."/>
            <person name="Wei J."/>
            <person name="Que T."/>
            <person name="Du C."/>
            <person name="Cheng J."/>
            <person name="Dai P."/>
            <person name="Han X."/>
            <person name="Huang E."/>
            <person name="Gao Y."/>
            <person name="Liu J."/>
            <person name="Shao H."/>
            <person name="Ye R."/>
            <person name="Li L."/>
            <person name="Wei W."/>
            <person name="Wang X."/>
            <person name="Wang C."/>
            <person name="Yang T."/>
            <person name="Huo Q."/>
            <person name="Li W."/>
            <person name="Guo W."/>
            <person name="Chen H."/>
            <person name="Zhou L."/>
            <person name="Ni X."/>
            <person name="Tian J."/>
            <person name="Zhou Y."/>
            <person name="Sheng Y."/>
            <person name="Liu T."/>
            <person name="Pan Y."/>
            <person name="Xia L."/>
            <person name="Li J."/>
            <person name="Zhao F."/>
            <person name="Cao W."/>
        </authorList>
    </citation>
    <scope>NUCLEOTIDE SEQUENCE</scope>
    <source>
        <strain evidence="1">Hyas-2018</strain>
    </source>
</reference>
<comment type="caution">
    <text evidence="1">The sequence shown here is derived from an EMBL/GenBank/DDBJ whole genome shotgun (WGS) entry which is preliminary data.</text>
</comment>